<dbReference type="AlphaFoldDB" id="A0ABD3NLF5"/>
<comment type="caution">
    <text evidence="1">The sequence shown here is derived from an EMBL/GenBank/DDBJ whole genome shotgun (WGS) entry which is preliminary data.</text>
</comment>
<dbReference type="Proteomes" id="UP001530400">
    <property type="component" value="Unassembled WGS sequence"/>
</dbReference>
<dbReference type="EMBL" id="JALLPJ020001086">
    <property type="protein sequence ID" value="KAL3776695.1"/>
    <property type="molecule type" value="Genomic_DNA"/>
</dbReference>
<name>A0ABD3NLF5_9STRA</name>
<protein>
    <submittedName>
        <fullName evidence="1">Uncharacterized protein</fullName>
    </submittedName>
</protein>
<sequence length="190" mass="20887">MEKSRHLVDEWLQLALLEYEQIAALSNVQSLLGNAAAELSSSQMMIDGGDDFDVCNQYDPNILIAQMKHRSVEDLLASYNDRIDDVRKTHASLKSKAAAMSSMEVDADAKIKSRLTPLDLALNNHIELSERVICTIMRSPSPGCAGPCGLFYENGLVRPSNVNDYENNVVALAALRASVSKLKMNFGGER</sequence>
<gene>
    <name evidence="1" type="ORF">ACHAWO_003108</name>
</gene>
<keyword evidence="2" id="KW-1185">Reference proteome</keyword>
<accession>A0ABD3NLF5</accession>
<proteinExistence type="predicted"/>
<reference evidence="1 2" key="1">
    <citation type="submission" date="2024-10" db="EMBL/GenBank/DDBJ databases">
        <title>Updated reference genomes for cyclostephanoid diatoms.</title>
        <authorList>
            <person name="Roberts W.R."/>
            <person name="Alverson A.J."/>
        </authorList>
    </citation>
    <scope>NUCLEOTIDE SEQUENCE [LARGE SCALE GENOMIC DNA]</scope>
    <source>
        <strain evidence="1 2">AJA010-31</strain>
    </source>
</reference>
<evidence type="ECO:0000313" key="2">
    <source>
        <dbReference type="Proteomes" id="UP001530400"/>
    </source>
</evidence>
<organism evidence="1 2">
    <name type="scientific">Cyclotella atomus</name>
    <dbReference type="NCBI Taxonomy" id="382360"/>
    <lineage>
        <taxon>Eukaryota</taxon>
        <taxon>Sar</taxon>
        <taxon>Stramenopiles</taxon>
        <taxon>Ochrophyta</taxon>
        <taxon>Bacillariophyta</taxon>
        <taxon>Coscinodiscophyceae</taxon>
        <taxon>Thalassiosirophycidae</taxon>
        <taxon>Stephanodiscales</taxon>
        <taxon>Stephanodiscaceae</taxon>
        <taxon>Cyclotella</taxon>
    </lineage>
</organism>
<evidence type="ECO:0000313" key="1">
    <source>
        <dbReference type="EMBL" id="KAL3776695.1"/>
    </source>
</evidence>